<dbReference type="Proteomes" id="UP000667802">
    <property type="component" value="Unassembled WGS sequence"/>
</dbReference>
<dbReference type="EMBL" id="JAALHA020000027">
    <property type="protein sequence ID" value="MDR9899745.1"/>
    <property type="molecule type" value="Genomic_DNA"/>
</dbReference>
<organism evidence="1 2">
    <name type="scientific">Aetokthonos hydrillicola Thurmond2011</name>
    <dbReference type="NCBI Taxonomy" id="2712845"/>
    <lineage>
        <taxon>Bacteria</taxon>
        <taxon>Bacillati</taxon>
        <taxon>Cyanobacteriota</taxon>
        <taxon>Cyanophyceae</taxon>
        <taxon>Nostocales</taxon>
        <taxon>Hapalosiphonaceae</taxon>
        <taxon>Aetokthonos</taxon>
    </lineage>
</organism>
<dbReference type="AlphaFoldDB" id="A0AAP5IHL9"/>
<comment type="caution">
    <text evidence="1">The sequence shown here is derived from an EMBL/GenBank/DDBJ whole genome shotgun (WGS) entry which is preliminary data.</text>
</comment>
<evidence type="ECO:0000313" key="1">
    <source>
        <dbReference type="EMBL" id="MDR9899745.1"/>
    </source>
</evidence>
<proteinExistence type="predicted"/>
<keyword evidence="2" id="KW-1185">Reference proteome</keyword>
<accession>A0AAP5IHL9</accession>
<sequence length="48" mass="5317">MIDTNVGWVEGRNPTFLGFCWVSLRTPTGKQATTQPTTTTNLITFADQ</sequence>
<reference evidence="2" key="1">
    <citation type="journal article" date="2021" name="Science">
        <title>Hunting the eagle killer: A cyanobacterial neurotoxin causes vacuolar myelinopathy.</title>
        <authorList>
            <person name="Breinlinger S."/>
            <person name="Phillips T.J."/>
            <person name="Haram B.N."/>
            <person name="Mares J."/>
            <person name="Martinez Yerena J.A."/>
            <person name="Hrouzek P."/>
            <person name="Sobotka R."/>
            <person name="Henderson W.M."/>
            <person name="Schmieder P."/>
            <person name="Williams S.M."/>
            <person name="Lauderdale J.D."/>
            <person name="Wilde H.D."/>
            <person name="Gerrin W."/>
            <person name="Kust A."/>
            <person name="Washington J.W."/>
            <person name="Wagner C."/>
            <person name="Geier B."/>
            <person name="Liebeke M."/>
            <person name="Enke H."/>
            <person name="Niedermeyer T.H.J."/>
            <person name="Wilde S.B."/>
        </authorList>
    </citation>
    <scope>NUCLEOTIDE SEQUENCE [LARGE SCALE GENOMIC DNA]</scope>
    <source>
        <strain evidence="2">Thurmond2011</strain>
    </source>
</reference>
<evidence type="ECO:0000313" key="2">
    <source>
        <dbReference type="Proteomes" id="UP000667802"/>
    </source>
</evidence>
<name>A0AAP5IHL9_9CYAN</name>
<gene>
    <name evidence="1" type="ORF">G7B40_035085</name>
</gene>
<protein>
    <submittedName>
        <fullName evidence="1">Uncharacterized protein</fullName>
    </submittedName>
</protein>